<evidence type="ECO:0000313" key="3">
    <source>
        <dbReference type="Proteomes" id="UP000050525"/>
    </source>
</evidence>
<proteinExistence type="predicted"/>
<protein>
    <recommendedName>
        <fullName evidence="1">KRAB domain-containing protein</fullName>
    </recommendedName>
</protein>
<name>A0A151MRY0_ALLMI</name>
<feature type="domain" description="KRAB" evidence="1">
    <location>
        <begin position="11"/>
        <end position="66"/>
    </location>
</feature>
<dbReference type="InterPro" id="IPR050169">
    <property type="entry name" value="Krueppel_C2H2_ZnF"/>
</dbReference>
<dbReference type="InterPro" id="IPR036051">
    <property type="entry name" value="KRAB_dom_sf"/>
</dbReference>
<dbReference type="Gene3D" id="6.10.140.140">
    <property type="match status" value="1"/>
</dbReference>
<reference evidence="2 3" key="1">
    <citation type="journal article" date="2012" name="Genome Biol.">
        <title>Sequencing three crocodilian genomes to illuminate the evolution of archosaurs and amniotes.</title>
        <authorList>
            <person name="St John J.A."/>
            <person name="Braun E.L."/>
            <person name="Isberg S.R."/>
            <person name="Miles L.G."/>
            <person name="Chong A.Y."/>
            <person name="Gongora J."/>
            <person name="Dalzell P."/>
            <person name="Moran C."/>
            <person name="Bed'hom B."/>
            <person name="Abzhanov A."/>
            <person name="Burgess S.C."/>
            <person name="Cooksey A.M."/>
            <person name="Castoe T.A."/>
            <person name="Crawford N.G."/>
            <person name="Densmore L.D."/>
            <person name="Drew J.C."/>
            <person name="Edwards S.V."/>
            <person name="Faircloth B.C."/>
            <person name="Fujita M.K."/>
            <person name="Greenwold M.J."/>
            <person name="Hoffmann F.G."/>
            <person name="Howard J.M."/>
            <person name="Iguchi T."/>
            <person name="Janes D.E."/>
            <person name="Khan S.Y."/>
            <person name="Kohno S."/>
            <person name="de Koning A.J."/>
            <person name="Lance S.L."/>
            <person name="McCarthy F.M."/>
            <person name="McCormack J.E."/>
            <person name="Merchant M.E."/>
            <person name="Peterson D.G."/>
            <person name="Pollock D.D."/>
            <person name="Pourmand N."/>
            <person name="Raney B.J."/>
            <person name="Roessler K.A."/>
            <person name="Sanford J.R."/>
            <person name="Sawyer R.H."/>
            <person name="Schmidt C.J."/>
            <person name="Triplett E.W."/>
            <person name="Tuberville T.D."/>
            <person name="Venegas-Anaya M."/>
            <person name="Howard J.T."/>
            <person name="Jarvis E.D."/>
            <person name="Guillette L.J.Jr."/>
            <person name="Glenn T.C."/>
            <person name="Green R.E."/>
            <person name="Ray D.A."/>
        </authorList>
    </citation>
    <scope>NUCLEOTIDE SEQUENCE [LARGE SCALE GENOMIC DNA]</scope>
    <source>
        <strain evidence="2">KSC_2009_1</strain>
    </source>
</reference>
<dbReference type="PROSITE" id="PS50805">
    <property type="entry name" value="KRAB"/>
    <property type="match status" value="1"/>
</dbReference>
<dbReference type="Pfam" id="PF01352">
    <property type="entry name" value="KRAB"/>
    <property type="match status" value="1"/>
</dbReference>
<dbReference type="InterPro" id="IPR001909">
    <property type="entry name" value="KRAB"/>
</dbReference>
<gene>
    <name evidence="2" type="ORF">Y1Q_0011185</name>
</gene>
<dbReference type="GO" id="GO:0006355">
    <property type="term" value="P:regulation of DNA-templated transcription"/>
    <property type="evidence" value="ECO:0007669"/>
    <property type="project" value="InterPro"/>
</dbReference>
<dbReference type="AlphaFoldDB" id="A0A151MRY0"/>
<comment type="caution">
    <text evidence="2">The sequence shown here is derived from an EMBL/GenBank/DDBJ whole genome shotgun (WGS) entry which is preliminary data.</text>
</comment>
<dbReference type="EMBL" id="AKHW03005250">
    <property type="protein sequence ID" value="KYO27233.1"/>
    <property type="molecule type" value="Genomic_DNA"/>
</dbReference>
<evidence type="ECO:0000313" key="2">
    <source>
        <dbReference type="EMBL" id="KYO27233.1"/>
    </source>
</evidence>
<dbReference type="PANTHER" id="PTHR23232:SF142">
    <property type="entry name" value="GASTRULA ZINC FINGER PROTEIN XLCGF57.1-LIKE-RELATED"/>
    <property type="match status" value="1"/>
</dbReference>
<dbReference type="Proteomes" id="UP000050525">
    <property type="component" value="Unassembled WGS sequence"/>
</dbReference>
<dbReference type="SUPFAM" id="SSF109640">
    <property type="entry name" value="KRAB domain (Kruppel-associated box)"/>
    <property type="match status" value="1"/>
</dbReference>
<accession>A0A151MRY0</accession>
<keyword evidence="3" id="KW-1185">Reference proteome</keyword>
<dbReference type="CDD" id="cd07765">
    <property type="entry name" value="KRAB_A-box"/>
    <property type="match status" value="1"/>
</dbReference>
<evidence type="ECO:0000259" key="1">
    <source>
        <dbReference type="PROSITE" id="PS50805"/>
    </source>
</evidence>
<sequence>MAAAGLAQLREAFEDVALRFTRTEWELLGDGDKGLYRDQMLRNYRALVSLDQNYWESGRYRETEQS</sequence>
<organism evidence="2 3">
    <name type="scientific">Alligator mississippiensis</name>
    <name type="common">American alligator</name>
    <dbReference type="NCBI Taxonomy" id="8496"/>
    <lineage>
        <taxon>Eukaryota</taxon>
        <taxon>Metazoa</taxon>
        <taxon>Chordata</taxon>
        <taxon>Craniata</taxon>
        <taxon>Vertebrata</taxon>
        <taxon>Euteleostomi</taxon>
        <taxon>Archelosauria</taxon>
        <taxon>Archosauria</taxon>
        <taxon>Crocodylia</taxon>
        <taxon>Alligatoridae</taxon>
        <taxon>Alligatorinae</taxon>
        <taxon>Alligator</taxon>
    </lineage>
</organism>
<dbReference type="PANTHER" id="PTHR23232">
    <property type="entry name" value="KRAB DOMAIN C2H2 ZINC FINGER"/>
    <property type="match status" value="1"/>
</dbReference>
<dbReference type="SMART" id="SM00349">
    <property type="entry name" value="KRAB"/>
    <property type="match status" value="1"/>
</dbReference>